<gene>
    <name evidence="2" type="ORF">HJC23_012150</name>
</gene>
<reference evidence="2 3" key="1">
    <citation type="journal article" date="2020" name="G3 (Bethesda)">
        <title>Improved Reference Genome for Cyclotella cryptica CCMP332, a Model for Cell Wall Morphogenesis, Salinity Adaptation, and Lipid Production in Diatoms (Bacillariophyta).</title>
        <authorList>
            <person name="Roberts W.R."/>
            <person name="Downey K.M."/>
            <person name="Ruck E.C."/>
            <person name="Traller J.C."/>
            <person name="Alverson A.J."/>
        </authorList>
    </citation>
    <scope>NUCLEOTIDE SEQUENCE [LARGE SCALE GENOMIC DNA]</scope>
    <source>
        <strain evidence="2 3">CCMP332</strain>
    </source>
</reference>
<evidence type="ECO:0000313" key="3">
    <source>
        <dbReference type="Proteomes" id="UP001516023"/>
    </source>
</evidence>
<keyword evidence="1" id="KW-0732">Signal</keyword>
<accession>A0ABD3PJB4</accession>
<name>A0ABD3PJB4_9STRA</name>
<evidence type="ECO:0008006" key="4">
    <source>
        <dbReference type="Google" id="ProtNLM"/>
    </source>
</evidence>
<comment type="caution">
    <text evidence="2">The sequence shown here is derived from an EMBL/GenBank/DDBJ whole genome shotgun (WGS) entry which is preliminary data.</text>
</comment>
<sequence>MWVLFFACFASGIANMANAFLAERTLHSHCTHVAPTFHIDTRLYASSEDEANQAAGQPIAVTIDTTLSDEKIKALFAWIKCAFSQDPYDQNDVYAYYYSNIEIAIAAAFGNNLPKDSLPAKLMEMALKSEGDVSSIEWENLLVGEEINRRERESASMGAMGAAQWSGRFMTRPHSLLDIRNFTSVDDWIKTLPRGCKRTLRKATPELQNFTVFNKPIRGGHRSPHSSYAHFRCVVEHEVRLLENMYGPSTGAFVNALAEAISRYIGTTRMAGNIKEYRDGDTNKVIGFAHEVTKGRTIRGQWFYCDNDAAKRYVWFHSVCDLVKRAIDDDRIDVVDLGPSGSDAFTELKSKYGFETVVDWPAVADYSGDFIYDEGQNEEEVADNMIRLVEKLMRRQEARKTKQSDSE</sequence>
<dbReference type="AlphaFoldDB" id="A0ABD3PJB4"/>
<dbReference type="EMBL" id="JABMIG020000170">
    <property type="protein sequence ID" value="KAL3787724.1"/>
    <property type="molecule type" value="Genomic_DNA"/>
</dbReference>
<feature type="chain" id="PRO_5044887865" description="N-acetyltransferase domain-containing protein" evidence="1">
    <location>
        <begin position="20"/>
        <end position="407"/>
    </location>
</feature>
<proteinExistence type="predicted"/>
<keyword evidence="3" id="KW-1185">Reference proteome</keyword>
<feature type="signal peptide" evidence="1">
    <location>
        <begin position="1"/>
        <end position="19"/>
    </location>
</feature>
<organism evidence="2 3">
    <name type="scientific">Cyclotella cryptica</name>
    <dbReference type="NCBI Taxonomy" id="29204"/>
    <lineage>
        <taxon>Eukaryota</taxon>
        <taxon>Sar</taxon>
        <taxon>Stramenopiles</taxon>
        <taxon>Ochrophyta</taxon>
        <taxon>Bacillariophyta</taxon>
        <taxon>Coscinodiscophyceae</taxon>
        <taxon>Thalassiosirophycidae</taxon>
        <taxon>Stephanodiscales</taxon>
        <taxon>Stephanodiscaceae</taxon>
        <taxon>Cyclotella</taxon>
    </lineage>
</organism>
<dbReference type="Proteomes" id="UP001516023">
    <property type="component" value="Unassembled WGS sequence"/>
</dbReference>
<protein>
    <recommendedName>
        <fullName evidence="4">N-acetyltransferase domain-containing protein</fullName>
    </recommendedName>
</protein>
<evidence type="ECO:0000313" key="2">
    <source>
        <dbReference type="EMBL" id="KAL3787724.1"/>
    </source>
</evidence>
<evidence type="ECO:0000256" key="1">
    <source>
        <dbReference type="SAM" id="SignalP"/>
    </source>
</evidence>